<dbReference type="GO" id="GO:0006633">
    <property type="term" value="P:fatty acid biosynthetic process"/>
    <property type="evidence" value="ECO:0007669"/>
    <property type="project" value="TreeGrafter"/>
</dbReference>
<evidence type="ECO:0000256" key="2">
    <source>
        <dbReference type="ARBA" id="ARBA00022679"/>
    </source>
</evidence>
<dbReference type="Gene3D" id="3.30.70.250">
    <property type="entry name" value="Malonyl-CoA ACP transacylase, ACP-binding"/>
    <property type="match status" value="1"/>
</dbReference>
<gene>
    <name evidence="5" type="ORF">HOV93_23690</name>
</gene>
<evidence type="ECO:0000256" key="1">
    <source>
        <dbReference type="ARBA" id="ARBA00013258"/>
    </source>
</evidence>
<comment type="catalytic activity">
    <reaction evidence="4">
        <text>holo-[ACP] + malonyl-CoA = malonyl-[ACP] + CoA</text>
        <dbReference type="Rhea" id="RHEA:41792"/>
        <dbReference type="Rhea" id="RHEA-COMP:9623"/>
        <dbReference type="Rhea" id="RHEA-COMP:9685"/>
        <dbReference type="ChEBI" id="CHEBI:57287"/>
        <dbReference type="ChEBI" id="CHEBI:57384"/>
        <dbReference type="ChEBI" id="CHEBI:64479"/>
        <dbReference type="ChEBI" id="CHEBI:78449"/>
        <dbReference type="EC" id="2.3.1.39"/>
    </reaction>
</comment>
<sequence length="395" mass="43743">MPRTRHALPLDSTSTITTIMADPIIGQLSTTTFVFRGYNVTNMGRTPELLNHPRFGGYVAKRLRQCGQIASDVLHRPIDLLGRVTRAEQTTLDTYADAIALIMAAEMAQVDILEQEYHVQLANAQYLMGYSLGELTALVAGRCLSLEDALTIPLSLSSDIAKLAPTCTLAVIFCRKKTLGATHVHHICQEISAEGHGLLGISAVLSPNSLIVIGEKDTTTRLQARLQETVADRVYLKKNPHKWPPMHTPIVWREHINSRASLLMSQMKSGFTAPKPPVLSLVTGACSYDDSNVRDLICQWVDKPQHLWQAVYHTLSSGTESLIHLGPEPNIVPATYHRLAENVEAQVKASISTRALSTLVYRPWLNALIGERAYLLRAPTIKQTNFEDWLLDQST</sequence>
<dbReference type="InterPro" id="IPR050858">
    <property type="entry name" value="Mal-CoA-ACP_Trans/PKS_FabD"/>
</dbReference>
<dbReference type="InterPro" id="IPR016035">
    <property type="entry name" value="Acyl_Trfase/lysoPLipase"/>
</dbReference>
<proteinExistence type="predicted"/>
<dbReference type="Gene3D" id="3.40.366.10">
    <property type="entry name" value="Malonyl-Coenzyme A Acyl Carrier Protein, domain 2"/>
    <property type="match status" value="1"/>
</dbReference>
<evidence type="ECO:0000313" key="6">
    <source>
        <dbReference type="Proteomes" id="UP000551616"/>
    </source>
</evidence>
<protein>
    <recommendedName>
        <fullName evidence="1">[acyl-carrier-protein] S-malonyltransferase</fullName>
        <ecNumber evidence="1">2.3.1.39</ecNumber>
    </recommendedName>
</protein>
<accession>A0A7V8V584</accession>
<dbReference type="PANTHER" id="PTHR42681">
    <property type="entry name" value="MALONYL-COA-ACYL CARRIER PROTEIN TRANSACYLASE, MITOCHONDRIAL"/>
    <property type="match status" value="1"/>
</dbReference>
<dbReference type="Proteomes" id="UP000551616">
    <property type="component" value="Unassembled WGS sequence"/>
</dbReference>
<keyword evidence="3" id="KW-0012">Acyltransferase</keyword>
<keyword evidence="6" id="KW-1185">Reference proteome</keyword>
<organism evidence="5 6">
    <name type="scientific">Bremerella alba</name>
    <dbReference type="NCBI Taxonomy" id="980252"/>
    <lineage>
        <taxon>Bacteria</taxon>
        <taxon>Pseudomonadati</taxon>
        <taxon>Planctomycetota</taxon>
        <taxon>Planctomycetia</taxon>
        <taxon>Pirellulales</taxon>
        <taxon>Pirellulaceae</taxon>
        <taxon>Bremerella</taxon>
    </lineage>
</organism>
<dbReference type="EMBL" id="JABRWO010000006">
    <property type="protein sequence ID" value="MBA2115197.1"/>
    <property type="molecule type" value="Genomic_DNA"/>
</dbReference>
<evidence type="ECO:0000256" key="4">
    <source>
        <dbReference type="ARBA" id="ARBA00048462"/>
    </source>
</evidence>
<dbReference type="EC" id="2.3.1.39" evidence="1"/>
<evidence type="ECO:0000313" key="5">
    <source>
        <dbReference type="EMBL" id="MBA2115197.1"/>
    </source>
</evidence>
<dbReference type="GO" id="GO:0004314">
    <property type="term" value="F:[acyl-carrier-protein] S-malonyltransferase activity"/>
    <property type="evidence" value="ECO:0007669"/>
    <property type="project" value="UniProtKB-EC"/>
</dbReference>
<dbReference type="PANTHER" id="PTHR42681:SF1">
    <property type="entry name" value="MALONYL-COA-ACYL CARRIER PROTEIN TRANSACYLASE, MITOCHONDRIAL"/>
    <property type="match status" value="1"/>
</dbReference>
<name>A0A7V8V584_9BACT</name>
<evidence type="ECO:0000256" key="3">
    <source>
        <dbReference type="ARBA" id="ARBA00023315"/>
    </source>
</evidence>
<dbReference type="InterPro" id="IPR001227">
    <property type="entry name" value="Ac_transferase_dom_sf"/>
</dbReference>
<comment type="caution">
    <text evidence="5">The sequence shown here is derived from an EMBL/GenBank/DDBJ whole genome shotgun (WGS) entry which is preliminary data.</text>
</comment>
<dbReference type="SUPFAM" id="SSF52151">
    <property type="entry name" value="FabD/lysophospholipase-like"/>
    <property type="match status" value="1"/>
</dbReference>
<reference evidence="5 6" key="1">
    <citation type="submission" date="2020-05" db="EMBL/GenBank/DDBJ databases">
        <title>Bremerella alba sp. nov., a novel planctomycete isolated from the surface of the macroalga Fucus spiralis.</title>
        <authorList>
            <person name="Godinho O."/>
            <person name="Botelho R."/>
            <person name="Albuquerque L."/>
            <person name="Wiegand S."/>
            <person name="Da Costa M.S."/>
            <person name="Lobo-Da-Cunha A."/>
            <person name="Jogler C."/>
            <person name="Lage O.M."/>
        </authorList>
    </citation>
    <scope>NUCLEOTIDE SEQUENCE [LARGE SCALE GENOMIC DNA]</scope>
    <source>
        <strain evidence="5 6">FF15</strain>
    </source>
</reference>
<dbReference type="AlphaFoldDB" id="A0A7V8V584"/>
<keyword evidence="2" id="KW-0808">Transferase</keyword>